<dbReference type="NCBIfam" id="TIGR00974">
    <property type="entry name" value="3a0107s02c"/>
    <property type="match status" value="1"/>
</dbReference>
<evidence type="ECO:0000313" key="10">
    <source>
        <dbReference type="EMBL" id="PAB58975.1"/>
    </source>
</evidence>
<dbReference type="EMBL" id="NIBG01000010">
    <property type="protein sequence ID" value="PAB58975.1"/>
    <property type="molecule type" value="Genomic_DNA"/>
</dbReference>
<dbReference type="GO" id="GO:0005315">
    <property type="term" value="F:phosphate transmembrane transporter activity"/>
    <property type="evidence" value="ECO:0007669"/>
    <property type="project" value="InterPro"/>
</dbReference>
<dbReference type="PANTHER" id="PTHR43470">
    <property type="entry name" value="PHOSPHATE TRANSPORT SYSTEM PERMEASE PROTEIN PSTA-RELATED"/>
    <property type="match status" value="1"/>
</dbReference>
<feature type="transmembrane region" description="Helical" evidence="8">
    <location>
        <begin position="12"/>
        <end position="32"/>
    </location>
</feature>
<dbReference type="RefSeq" id="WP_095134041.1">
    <property type="nucleotide sequence ID" value="NZ_NIBG01000010.1"/>
</dbReference>
<dbReference type="InterPro" id="IPR035906">
    <property type="entry name" value="MetI-like_sf"/>
</dbReference>
<evidence type="ECO:0000256" key="7">
    <source>
        <dbReference type="ARBA" id="ARBA00023136"/>
    </source>
</evidence>
<evidence type="ECO:0000313" key="11">
    <source>
        <dbReference type="Proteomes" id="UP000216024"/>
    </source>
</evidence>
<feature type="transmembrane region" description="Helical" evidence="8">
    <location>
        <begin position="235"/>
        <end position="253"/>
    </location>
</feature>
<comment type="similarity">
    <text evidence="2 8">Belongs to the binding-protein-dependent transport system permease family. CysTW subfamily.</text>
</comment>
<comment type="subcellular location">
    <subcellularLocation>
        <location evidence="1 8">Cell membrane</location>
        <topology evidence="1 8">Multi-pass membrane protein</topology>
    </subcellularLocation>
</comment>
<keyword evidence="6 8" id="KW-1133">Transmembrane helix</keyword>
<sequence>MKKVKDKILKNVVIGGALLTSAIFLSIIGYIVSKGIGAINLHFLSGIFPMVISTCYIILSSISISVPIGICAAIYLVEYAKEGKFIKFIRFAVESLAGIPSIIFGLFGMIFFVTFLKFGFSILAGSITLSIMVLPTIIRTSEEALKSVPMAYREGSLALGATKLTTIRKVVLPSAIPGIMGAVILTIGRIVGETAAVYLTAGMVPRVPEGIFSSGRSLSVHLYVLAKEGVSFEESFATATLLIMLVVLINIMAHKITKVFKYAK</sequence>
<evidence type="ECO:0000259" key="9">
    <source>
        <dbReference type="PROSITE" id="PS50928"/>
    </source>
</evidence>
<feature type="transmembrane region" description="Helical" evidence="8">
    <location>
        <begin position="118"/>
        <end position="138"/>
    </location>
</feature>
<dbReference type="AlphaFoldDB" id="A0A267MJD4"/>
<dbReference type="Proteomes" id="UP000216024">
    <property type="component" value="Unassembled WGS sequence"/>
</dbReference>
<feature type="domain" description="ABC transmembrane type-1" evidence="9">
    <location>
        <begin position="51"/>
        <end position="253"/>
    </location>
</feature>
<dbReference type="CDD" id="cd06261">
    <property type="entry name" value="TM_PBP2"/>
    <property type="match status" value="1"/>
</dbReference>
<feature type="transmembrane region" description="Helical" evidence="8">
    <location>
        <begin position="88"/>
        <end position="112"/>
    </location>
</feature>
<keyword evidence="7 8" id="KW-0472">Membrane</keyword>
<dbReference type="PROSITE" id="PS50928">
    <property type="entry name" value="ABC_TM1"/>
    <property type="match status" value="1"/>
</dbReference>
<dbReference type="GO" id="GO:0005886">
    <property type="term" value="C:plasma membrane"/>
    <property type="evidence" value="ECO:0007669"/>
    <property type="project" value="UniProtKB-SubCell"/>
</dbReference>
<dbReference type="SUPFAM" id="SSF161098">
    <property type="entry name" value="MetI-like"/>
    <property type="match status" value="1"/>
</dbReference>
<accession>A0A267MJD4</accession>
<evidence type="ECO:0000256" key="1">
    <source>
        <dbReference type="ARBA" id="ARBA00004651"/>
    </source>
</evidence>
<evidence type="ECO:0000256" key="2">
    <source>
        <dbReference type="ARBA" id="ARBA00007069"/>
    </source>
</evidence>
<keyword evidence="11" id="KW-1185">Reference proteome</keyword>
<dbReference type="GO" id="GO:0035435">
    <property type="term" value="P:phosphate ion transmembrane transport"/>
    <property type="evidence" value="ECO:0007669"/>
    <property type="project" value="InterPro"/>
</dbReference>
<feature type="transmembrane region" description="Helical" evidence="8">
    <location>
        <begin position="47"/>
        <end position="76"/>
    </location>
</feature>
<dbReference type="Pfam" id="PF00528">
    <property type="entry name" value="BPD_transp_1"/>
    <property type="match status" value="1"/>
</dbReference>
<dbReference type="InterPro" id="IPR005672">
    <property type="entry name" value="Phosphate_PstA"/>
</dbReference>
<keyword evidence="4 8" id="KW-1003">Cell membrane</keyword>
<evidence type="ECO:0000256" key="5">
    <source>
        <dbReference type="ARBA" id="ARBA00022692"/>
    </source>
</evidence>
<feature type="transmembrane region" description="Helical" evidence="8">
    <location>
        <begin position="170"/>
        <end position="191"/>
    </location>
</feature>
<keyword evidence="5 8" id="KW-0812">Transmembrane</keyword>
<evidence type="ECO:0000256" key="8">
    <source>
        <dbReference type="RuleBase" id="RU363043"/>
    </source>
</evidence>
<keyword evidence="3" id="KW-0813">Transport</keyword>
<dbReference type="PANTHER" id="PTHR43470:SF3">
    <property type="entry name" value="PHOSPHATE TRANSPORT SYSTEM PERMEASE PROTEIN PSTA-RELATED"/>
    <property type="match status" value="1"/>
</dbReference>
<dbReference type="OrthoDB" id="9785113at2"/>
<protein>
    <recommendedName>
        <fullName evidence="8">Phosphate transport system permease protein PstA</fullName>
    </recommendedName>
</protein>
<name>A0A267MJD4_9FIRM</name>
<reference evidence="10 11" key="1">
    <citation type="submission" date="2017-06" db="EMBL/GenBank/DDBJ databases">
        <title>Draft genome sequence of anaerobic fermentative bacterium Anaeromicrobium sediminis DY2726D isolated from West Pacific Ocean sediments.</title>
        <authorList>
            <person name="Zeng X."/>
        </authorList>
    </citation>
    <scope>NUCLEOTIDE SEQUENCE [LARGE SCALE GENOMIC DNA]</scope>
    <source>
        <strain evidence="10 11">DY2726D</strain>
    </source>
</reference>
<comment type="caution">
    <text evidence="10">The sequence shown here is derived from an EMBL/GenBank/DDBJ whole genome shotgun (WGS) entry which is preliminary data.</text>
</comment>
<gene>
    <name evidence="10" type="primary">pstA</name>
    <name evidence="10" type="ORF">CCE28_12390</name>
</gene>
<dbReference type="InterPro" id="IPR000515">
    <property type="entry name" value="MetI-like"/>
</dbReference>
<evidence type="ECO:0000256" key="4">
    <source>
        <dbReference type="ARBA" id="ARBA00022475"/>
    </source>
</evidence>
<evidence type="ECO:0000256" key="3">
    <source>
        <dbReference type="ARBA" id="ARBA00022448"/>
    </source>
</evidence>
<proteinExistence type="inferred from homology"/>
<dbReference type="Gene3D" id="1.10.3720.10">
    <property type="entry name" value="MetI-like"/>
    <property type="match status" value="1"/>
</dbReference>
<organism evidence="10 11">
    <name type="scientific">Anaeromicrobium sediminis</name>
    <dbReference type="NCBI Taxonomy" id="1478221"/>
    <lineage>
        <taxon>Bacteria</taxon>
        <taxon>Bacillati</taxon>
        <taxon>Bacillota</taxon>
        <taxon>Clostridia</taxon>
        <taxon>Peptostreptococcales</taxon>
        <taxon>Thermotaleaceae</taxon>
        <taxon>Anaeromicrobium</taxon>
    </lineage>
</organism>
<evidence type="ECO:0000256" key="6">
    <source>
        <dbReference type="ARBA" id="ARBA00022989"/>
    </source>
</evidence>